<proteinExistence type="predicted"/>
<comment type="caution">
    <text evidence="1">The sequence shown here is derived from an EMBL/GenBank/DDBJ whole genome shotgun (WGS) entry which is preliminary data.</text>
</comment>
<dbReference type="AlphaFoldDB" id="A0A2U0HT28"/>
<dbReference type="EMBL" id="QEHR01000017">
    <property type="protein sequence ID" value="PVW11994.1"/>
    <property type="molecule type" value="Genomic_DNA"/>
</dbReference>
<name>A0A2U0HT28_9FLAO</name>
<reference evidence="1 2" key="1">
    <citation type="submission" date="2018-04" db="EMBL/GenBank/DDBJ databases">
        <title>Marixanthomonas spongiae HN-E44 sp. nov., isolated from a marine sponge.</title>
        <authorList>
            <person name="Luo L."/>
            <person name="Zhuang L."/>
        </authorList>
    </citation>
    <scope>NUCLEOTIDE SEQUENCE [LARGE SCALE GENOMIC DNA]</scope>
    <source>
        <strain evidence="1 2">HN-E44</strain>
    </source>
</reference>
<sequence>MTNQYQFEEFISNRETHQEYYLLMEEYANTELYKGIIHFMYLAFPKWNTNKGIGNMAAEFVLDAIYDFENLIDETEKISAERLKDIYLSLVDNYKIFKDTFDNSQITRIIDIFQQEYESELEEIDFDQNNSVWKILFENFKKEYLLQITYDFINEDDLIT</sequence>
<protein>
    <recommendedName>
        <fullName evidence="3">DUF4375 domain-containing protein</fullName>
    </recommendedName>
</protein>
<dbReference type="OrthoDB" id="1376059at2"/>
<accession>A0A2U0HT28</accession>
<dbReference type="RefSeq" id="WP_116695663.1">
    <property type="nucleotide sequence ID" value="NZ_QEHR01000017.1"/>
</dbReference>
<evidence type="ECO:0000313" key="1">
    <source>
        <dbReference type="EMBL" id="PVW11994.1"/>
    </source>
</evidence>
<organism evidence="1 2">
    <name type="scientific">Marixanthomonas spongiae</name>
    <dbReference type="NCBI Taxonomy" id="2174845"/>
    <lineage>
        <taxon>Bacteria</taxon>
        <taxon>Pseudomonadati</taxon>
        <taxon>Bacteroidota</taxon>
        <taxon>Flavobacteriia</taxon>
        <taxon>Flavobacteriales</taxon>
        <taxon>Flavobacteriaceae</taxon>
        <taxon>Marixanthomonas</taxon>
    </lineage>
</organism>
<gene>
    <name evidence="1" type="ORF">DDV96_15360</name>
</gene>
<evidence type="ECO:0000313" key="2">
    <source>
        <dbReference type="Proteomes" id="UP000245962"/>
    </source>
</evidence>
<evidence type="ECO:0008006" key="3">
    <source>
        <dbReference type="Google" id="ProtNLM"/>
    </source>
</evidence>
<dbReference type="Proteomes" id="UP000245962">
    <property type="component" value="Unassembled WGS sequence"/>
</dbReference>
<keyword evidence="2" id="KW-1185">Reference proteome</keyword>